<dbReference type="SUPFAM" id="SSF53383">
    <property type="entry name" value="PLP-dependent transferases"/>
    <property type="match status" value="1"/>
</dbReference>
<dbReference type="InterPro" id="IPR015421">
    <property type="entry name" value="PyrdxlP-dep_Trfase_major"/>
</dbReference>
<evidence type="ECO:0000256" key="3">
    <source>
        <dbReference type="ARBA" id="ARBA00022793"/>
    </source>
</evidence>
<dbReference type="GO" id="GO:0030170">
    <property type="term" value="F:pyridoxal phosphate binding"/>
    <property type="evidence" value="ECO:0007669"/>
    <property type="project" value="InterPro"/>
</dbReference>
<keyword evidence="3" id="KW-0210">Decarboxylase</keyword>
<dbReference type="Gene3D" id="3.90.1150.170">
    <property type="match status" value="1"/>
</dbReference>
<reference evidence="8 9" key="1">
    <citation type="submission" date="2018-03" db="EMBL/GenBank/DDBJ databases">
        <title>The draft genome of Sphingosinicella sp. GL-C-18.</title>
        <authorList>
            <person name="Liu L."/>
            <person name="Li L."/>
            <person name="Liang L."/>
            <person name="Zhang X."/>
            <person name="Wang T."/>
        </authorList>
    </citation>
    <scope>NUCLEOTIDE SEQUENCE [LARGE SCALE GENOMIC DNA]</scope>
    <source>
        <strain evidence="8 9">GL-C-18</strain>
    </source>
</reference>
<dbReference type="Gene3D" id="3.90.1150.10">
    <property type="entry name" value="Aspartate Aminotransferase, domain 1"/>
    <property type="match status" value="1"/>
</dbReference>
<dbReference type="AlphaFoldDB" id="A0A2P7QRK5"/>
<dbReference type="Pfam" id="PF00282">
    <property type="entry name" value="Pyridoxal_deC"/>
    <property type="match status" value="1"/>
</dbReference>
<dbReference type="OrthoDB" id="9803665at2"/>
<dbReference type="InterPro" id="IPR002129">
    <property type="entry name" value="PyrdxlP-dep_de-COase"/>
</dbReference>
<sequence length="480" mass="50990">MIDALRTRIAELRARTAPLEPDGAERNALGQQALAHALAFLDGIPDAPSKQPADLVFSRRLDPEFPEQGRDPADVLAYLGECVERPGFATASPRFMAYIPGGGLFHAALGDLLAAVSNKYSGFASAAPGAARLENATSAWLAEVIGYPEGSAGTLTSGGSLATLAAIVAARDARDADGGGSVYATRFAHHCVDKALHIAGRGRAPRRTVATDDGHRMSADALDRALSGDRAAGIRPWLVVASAGTVDSGAVDPLADIADVCRRHGAWLHVDGAYGGLFALCDAGRERLRGIDLADSVVVDPHKTLFLPYGTGAVLVREGRHLLDSFSASADYIRPLGDFDVGPSPADLSPELTRHFRALRLWLPLQIAGVEAFRAAQAEKLALAAYFHARLGELPGFDAGPAPDLSVVAFRYLPETGDADTFNERLLRDVQEEGRVMLSGTRIDGRFTLRCAIVSFRTHIEHIDEVVDALVRAVARLQAS</sequence>
<dbReference type="Gene3D" id="3.40.640.10">
    <property type="entry name" value="Type I PLP-dependent aspartate aminotransferase-like (Major domain)"/>
    <property type="match status" value="1"/>
</dbReference>
<dbReference type="InterPro" id="IPR015422">
    <property type="entry name" value="PyrdxlP-dep_Trfase_small"/>
</dbReference>
<evidence type="ECO:0000313" key="9">
    <source>
        <dbReference type="Proteomes" id="UP000241167"/>
    </source>
</evidence>
<name>A0A2P7QRK5_9SPHN</name>
<protein>
    <submittedName>
        <fullName evidence="8">Amino acid decarboxylase</fullName>
    </submittedName>
</protein>
<dbReference type="GO" id="GO:0005737">
    <property type="term" value="C:cytoplasm"/>
    <property type="evidence" value="ECO:0007669"/>
    <property type="project" value="TreeGrafter"/>
</dbReference>
<dbReference type="GO" id="GO:0016831">
    <property type="term" value="F:carboxy-lyase activity"/>
    <property type="evidence" value="ECO:0007669"/>
    <property type="project" value="UniProtKB-KW"/>
</dbReference>
<evidence type="ECO:0000313" key="8">
    <source>
        <dbReference type="EMBL" id="PSJ40560.1"/>
    </source>
</evidence>
<keyword evidence="5 7" id="KW-0456">Lyase</keyword>
<dbReference type="GO" id="GO:0019752">
    <property type="term" value="P:carboxylic acid metabolic process"/>
    <property type="evidence" value="ECO:0007669"/>
    <property type="project" value="InterPro"/>
</dbReference>
<dbReference type="InterPro" id="IPR010977">
    <property type="entry name" value="Aromatic_deC"/>
</dbReference>
<comment type="cofactor">
    <cofactor evidence="1 6 7">
        <name>pyridoxal 5'-phosphate</name>
        <dbReference type="ChEBI" id="CHEBI:597326"/>
    </cofactor>
</comment>
<keyword evidence="4 6" id="KW-0663">Pyridoxal phosphate</keyword>
<evidence type="ECO:0000256" key="2">
    <source>
        <dbReference type="ARBA" id="ARBA00009533"/>
    </source>
</evidence>
<evidence type="ECO:0000256" key="7">
    <source>
        <dbReference type="RuleBase" id="RU000382"/>
    </source>
</evidence>
<comment type="similarity">
    <text evidence="2 7">Belongs to the group II decarboxylase family.</text>
</comment>
<dbReference type="InterPro" id="IPR015424">
    <property type="entry name" value="PyrdxlP-dep_Trfase"/>
</dbReference>
<dbReference type="PANTHER" id="PTHR11999">
    <property type="entry name" value="GROUP II PYRIDOXAL-5-PHOSPHATE DECARBOXYLASE"/>
    <property type="match status" value="1"/>
</dbReference>
<evidence type="ECO:0000256" key="6">
    <source>
        <dbReference type="PIRSR" id="PIRSR602129-50"/>
    </source>
</evidence>
<accession>A0A2P7QRK5</accession>
<dbReference type="PANTHER" id="PTHR11999:SF70">
    <property type="entry name" value="MIP05841P"/>
    <property type="match status" value="1"/>
</dbReference>
<evidence type="ECO:0000256" key="1">
    <source>
        <dbReference type="ARBA" id="ARBA00001933"/>
    </source>
</evidence>
<dbReference type="EMBL" id="PXYI01000003">
    <property type="protein sequence ID" value="PSJ40560.1"/>
    <property type="molecule type" value="Genomic_DNA"/>
</dbReference>
<dbReference type="Proteomes" id="UP000241167">
    <property type="component" value="Unassembled WGS sequence"/>
</dbReference>
<comment type="caution">
    <text evidence="8">The sequence shown here is derived from an EMBL/GenBank/DDBJ whole genome shotgun (WGS) entry which is preliminary data.</text>
</comment>
<feature type="modified residue" description="N6-(pyridoxal phosphate)lysine" evidence="6">
    <location>
        <position position="303"/>
    </location>
</feature>
<gene>
    <name evidence="8" type="ORF">C7I55_09545</name>
</gene>
<evidence type="ECO:0000256" key="4">
    <source>
        <dbReference type="ARBA" id="ARBA00022898"/>
    </source>
</evidence>
<dbReference type="RefSeq" id="WP_106512712.1">
    <property type="nucleotide sequence ID" value="NZ_PXYI01000003.1"/>
</dbReference>
<proteinExistence type="inferred from homology"/>
<evidence type="ECO:0000256" key="5">
    <source>
        <dbReference type="ARBA" id="ARBA00023239"/>
    </source>
</evidence>
<keyword evidence="9" id="KW-1185">Reference proteome</keyword>
<organism evidence="8 9">
    <name type="scientific">Allosphingosinicella deserti</name>
    <dbReference type="NCBI Taxonomy" id="2116704"/>
    <lineage>
        <taxon>Bacteria</taxon>
        <taxon>Pseudomonadati</taxon>
        <taxon>Pseudomonadota</taxon>
        <taxon>Alphaproteobacteria</taxon>
        <taxon>Sphingomonadales</taxon>
        <taxon>Sphingomonadaceae</taxon>
        <taxon>Allosphingosinicella</taxon>
    </lineage>
</organism>